<evidence type="ECO:0000256" key="10">
    <source>
        <dbReference type="HAMAP-Rule" id="MF_00244"/>
    </source>
</evidence>
<name>A0A1F8EEQ6_9BACT</name>
<comment type="similarity">
    <text evidence="10">Belongs to the NadD family.</text>
</comment>
<evidence type="ECO:0000256" key="9">
    <source>
        <dbReference type="ARBA" id="ARBA00048721"/>
    </source>
</evidence>
<evidence type="ECO:0000259" key="11">
    <source>
        <dbReference type="Pfam" id="PF01467"/>
    </source>
</evidence>
<evidence type="ECO:0000256" key="2">
    <source>
        <dbReference type="ARBA" id="ARBA00005019"/>
    </source>
</evidence>
<dbReference type="EC" id="2.7.7.18" evidence="10"/>
<keyword evidence="3 10" id="KW-0662">Pyridine nucleotide biosynthesis</keyword>
<keyword evidence="8 10" id="KW-0520">NAD</keyword>
<dbReference type="GO" id="GO:0005524">
    <property type="term" value="F:ATP binding"/>
    <property type="evidence" value="ECO:0007669"/>
    <property type="project" value="UniProtKB-KW"/>
</dbReference>
<evidence type="ECO:0000256" key="3">
    <source>
        <dbReference type="ARBA" id="ARBA00022642"/>
    </source>
</evidence>
<evidence type="ECO:0000256" key="7">
    <source>
        <dbReference type="ARBA" id="ARBA00022840"/>
    </source>
</evidence>
<dbReference type="STRING" id="1802661.A2649_04080"/>
<dbReference type="Proteomes" id="UP000176893">
    <property type="component" value="Unassembled WGS sequence"/>
</dbReference>
<dbReference type="CDD" id="cd02165">
    <property type="entry name" value="NMNAT"/>
    <property type="match status" value="1"/>
</dbReference>
<organism evidence="12 13">
    <name type="scientific">Candidatus Yanofskybacteria bacterium RIFCSPHIGHO2_01_FULL_41_26</name>
    <dbReference type="NCBI Taxonomy" id="1802661"/>
    <lineage>
        <taxon>Bacteria</taxon>
        <taxon>Candidatus Yanofskyibacteriota</taxon>
    </lineage>
</organism>
<keyword evidence="6 10" id="KW-0547">Nucleotide-binding</keyword>
<dbReference type="AlphaFoldDB" id="A0A1F8EEQ6"/>
<dbReference type="InterPro" id="IPR005248">
    <property type="entry name" value="NadD/NMNAT"/>
</dbReference>
<dbReference type="PANTHER" id="PTHR39321:SF3">
    <property type="entry name" value="PHOSPHOPANTETHEINE ADENYLYLTRANSFERASE"/>
    <property type="match status" value="1"/>
</dbReference>
<dbReference type="Pfam" id="PF01467">
    <property type="entry name" value="CTP_transf_like"/>
    <property type="match status" value="1"/>
</dbReference>
<comment type="caution">
    <text evidence="12">The sequence shown here is derived from an EMBL/GenBank/DDBJ whole genome shotgun (WGS) entry which is preliminary data.</text>
</comment>
<evidence type="ECO:0000256" key="4">
    <source>
        <dbReference type="ARBA" id="ARBA00022679"/>
    </source>
</evidence>
<dbReference type="HAMAP" id="MF_00244">
    <property type="entry name" value="NaMN_adenylyltr"/>
    <property type="match status" value="1"/>
</dbReference>
<dbReference type="InterPro" id="IPR004821">
    <property type="entry name" value="Cyt_trans-like"/>
</dbReference>
<keyword evidence="7 10" id="KW-0067">ATP-binding</keyword>
<dbReference type="Gene3D" id="3.40.50.620">
    <property type="entry name" value="HUPs"/>
    <property type="match status" value="1"/>
</dbReference>
<evidence type="ECO:0000313" key="13">
    <source>
        <dbReference type="Proteomes" id="UP000176893"/>
    </source>
</evidence>
<evidence type="ECO:0000256" key="8">
    <source>
        <dbReference type="ARBA" id="ARBA00023027"/>
    </source>
</evidence>
<feature type="domain" description="Cytidyltransferase-like" evidence="11">
    <location>
        <begin position="7"/>
        <end position="169"/>
    </location>
</feature>
<evidence type="ECO:0000256" key="6">
    <source>
        <dbReference type="ARBA" id="ARBA00022741"/>
    </source>
</evidence>
<dbReference type="SUPFAM" id="SSF52374">
    <property type="entry name" value="Nucleotidylyl transferase"/>
    <property type="match status" value="1"/>
</dbReference>
<dbReference type="InterPro" id="IPR014729">
    <property type="entry name" value="Rossmann-like_a/b/a_fold"/>
</dbReference>
<comment type="pathway">
    <text evidence="2 10">Cofactor biosynthesis; NAD(+) biosynthesis; deamido-NAD(+) from nicotinate D-ribonucleotide: step 1/1.</text>
</comment>
<sequence length="199" mass="22682">MNKQIALYGGTFSPPHLGHASVIEALLRLFPCDEVWVMPSADRHDKTVTASGEHRVKMLEIMIAELFLKPKMPILISDFELRLSKPTVTYETLKLLKEKYPNHDFHFVIGLENLGVIETRWINGKKLFREADFIAIKNPLVPLPNKLPPHITIIDDVVWSDISSTFIRKLIAQGYSGLPYLTKGVAEYIKDIINSNFKK</sequence>
<gene>
    <name evidence="10" type="primary">nadD</name>
    <name evidence="12" type="ORF">A2649_04080</name>
</gene>
<dbReference type="GO" id="GO:0009435">
    <property type="term" value="P:NAD+ biosynthetic process"/>
    <property type="evidence" value="ECO:0007669"/>
    <property type="project" value="UniProtKB-UniRule"/>
</dbReference>
<dbReference type="NCBIfam" id="TIGR00125">
    <property type="entry name" value="cyt_tran_rel"/>
    <property type="match status" value="1"/>
</dbReference>
<keyword evidence="5 10" id="KW-0548">Nucleotidyltransferase</keyword>
<proteinExistence type="inferred from homology"/>
<keyword evidence="4 10" id="KW-0808">Transferase</keyword>
<dbReference type="GO" id="GO:0004515">
    <property type="term" value="F:nicotinate-nucleotide adenylyltransferase activity"/>
    <property type="evidence" value="ECO:0007669"/>
    <property type="project" value="UniProtKB-UniRule"/>
</dbReference>
<reference evidence="12 13" key="1">
    <citation type="journal article" date="2016" name="Nat. Commun.">
        <title>Thousands of microbial genomes shed light on interconnected biogeochemical processes in an aquifer system.</title>
        <authorList>
            <person name="Anantharaman K."/>
            <person name="Brown C.T."/>
            <person name="Hug L.A."/>
            <person name="Sharon I."/>
            <person name="Castelle C.J."/>
            <person name="Probst A.J."/>
            <person name="Thomas B.C."/>
            <person name="Singh A."/>
            <person name="Wilkins M.J."/>
            <person name="Karaoz U."/>
            <person name="Brodie E.L."/>
            <person name="Williams K.H."/>
            <person name="Hubbard S.S."/>
            <person name="Banfield J.F."/>
        </authorList>
    </citation>
    <scope>NUCLEOTIDE SEQUENCE [LARGE SCALE GENOMIC DNA]</scope>
</reference>
<evidence type="ECO:0000313" key="12">
    <source>
        <dbReference type="EMBL" id="OGM99290.1"/>
    </source>
</evidence>
<dbReference type="UniPathway" id="UPA00253">
    <property type="reaction ID" value="UER00332"/>
</dbReference>
<evidence type="ECO:0000256" key="5">
    <source>
        <dbReference type="ARBA" id="ARBA00022695"/>
    </source>
</evidence>
<comment type="function">
    <text evidence="1 10">Catalyzes the reversible adenylation of nicotinate mononucleotide (NaMN) to nicotinic acid adenine dinucleotide (NaAD).</text>
</comment>
<evidence type="ECO:0000256" key="1">
    <source>
        <dbReference type="ARBA" id="ARBA00002324"/>
    </source>
</evidence>
<accession>A0A1F8EEQ6</accession>
<dbReference type="PANTHER" id="PTHR39321">
    <property type="entry name" value="NICOTINATE-NUCLEOTIDE ADENYLYLTRANSFERASE-RELATED"/>
    <property type="match status" value="1"/>
</dbReference>
<dbReference type="EMBL" id="MGJB01000001">
    <property type="protein sequence ID" value="OGM99290.1"/>
    <property type="molecule type" value="Genomic_DNA"/>
</dbReference>
<protein>
    <recommendedName>
        <fullName evidence="10">Probable nicotinate-nucleotide adenylyltransferase</fullName>
        <ecNumber evidence="10">2.7.7.18</ecNumber>
    </recommendedName>
    <alternativeName>
        <fullName evidence="10">Deamido-NAD(+) diphosphorylase</fullName>
    </alternativeName>
    <alternativeName>
        <fullName evidence="10">Deamido-NAD(+) pyrophosphorylase</fullName>
    </alternativeName>
    <alternativeName>
        <fullName evidence="10">Nicotinate mononucleotide adenylyltransferase</fullName>
        <shortName evidence="10">NaMN adenylyltransferase</shortName>
    </alternativeName>
</protein>
<comment type="catalytic activity">
    <reaction evidence="9 10">
        <text>nicotinate beta-D-ribonucleotide + ATP + H(+) = deamido-NAD(+) + diphosphate</text>
        <dbReference type="Rhea" id="RHEA:22860"/>
        <dbReference type="ChEBI" id="CHEBI:15378"/>
        <dbReference type="ChEBI" id="CHEBI:30616"/>
        <dbReference type="ChEBI" id="CHEBI:33019"/>
        <dbReference type="ChEBI" id="CHEBI:57502"/>
        <dbReference type="ChEBI" id="CHEBI:58437"/>
        <dbReference type="EC" id="2.7.7.18"/>
    </reaction>
</comment>